<protein>
    <recommendedName>
        <fullName evidence="3">Lipoprotein</fullName>
    </recommendedName>
</protein>
<name>A0A2M9ZD23_9LEPT</name>
<dbReference type="EMBL" id="NPDT01000002">
    <property type="protein sequence ID" value="PJZ66227.1"/>
    <property type="molecule type" value="Genomic_DNA"/>
</dbReference>
<gene>
    <name evidence="1" type="ORF">CH371_08040</name>
</gene>
<dbReference type="AlphaFoldDB" id="A0A2M9ZD23"/>
<evidence type="ECO:0000313" key="1">
    <source>
        <dbReference type="EMBL" id="PJZ66227.1"/>
    </source>
</evidence>
<accession>A0A2M9ZD23</accession>
<dbReference type="InterPro" id="IPR058185">
    <property type="entry name" value="LIC11073-like"/>
</dbReference>
<dbReference type="NCBIfam" id="NF047587">
    <property type="entry name" value="lipo_LIC11073"/>
    <property type="match status" value="1"/>
</dbReference>
<comment type="caution">
    <text evidence="1">The sequence shown here is derived from an EMBL/GenBank/DDBJ whole genome shotgun (WGS) entry which is preliminary data.</text>
</comment>
<proteinExistence type="predicted"/>
<reference evidence="1 2" key="1">
    <citation type="submission" date="2017-07" db="EMBL/GenBank/DDBJ databases">
        <title>Leptospira spp. isolated from tropical soils.</title>
        <authorList>
            <person name="Thibeaux R."/>
            <person name="Iraola G."/>
            <person name="Ferres I."/>
            <person name="Bierque E."/>
            <person name="Girault D."/>
            <person name="Soupe-Gilbert M.-E."/>
            <person name="Picardeau M."/>
            <person name="Goarant C."/>
        </authorList>
    </citation>
    <scope>NUCLEOTIDE SEQUENCE [LARGE SCALE GENOMIC DNA]</scope>
    <source>
        <strain evidence="1 2">FH2-C-A2</strain>
    </source>
</reference>
<evidence type="ECO:0008006" key="3">
    <source>
        <dbReference type="Google" id="ProtNLM"/>
    </source>
</evidence>
<organism evidence="1 2">
    <name type="scientific">Leptospira wolffii</name>
    <dbReference type="NCBI Taxonomy" id="409998"/>
    <lineage>
        <taxon>Bacteria</taxon>
        <taxon>Pseudomonadati</taxon>
        <taxon>Spirochaetota</taxon>
        <taxon>Spirochaetia</taxon>
        <taxon>Leptospirales</taxon>
        <taxon>Leptospiraceae</taxon>
        <taxon>Leptospira</taxon>
    </lineage>
</organism>
<sequence length="241" mass="25995">MGCKNRIFLARELSNLKTRGKRILFTLFFLLLGGCGTNTEVTQSPFVFLTPVAVPQIFSITAMYDNWTDHRPEYGLKYYVTNLEPQFVGYNLYITFAIPSAGETTTSSNLYLENGVQPSFPQLAVEASTANTVSRTIVNYQPYSPVQMFQKCEVYTFTLRALLNTGITSNMSAPVTRCSSVYPDHCASDTSCNPSACTTASCSAATQALCPVGTVCNPCTKGVAATGCACPTGQSPPGCNL</sequence>
<dbReference type="Proteomes" id="UP000231912">
    <property type="component" value="Unassembled WGS sequence"/>
</dbReference>
<dbReference type="PROSITE" id="PS51257">
    <property type="entry name" value="PROKAR_LIPOPROTEIN"/>
    <property type="match status" value="1"/>
</dbReference>
<evidence type="ECO:0000313" key="2">
    <source>
        <dbReference type="Proteomes" id="UP000231912"/>
    </source>
</evidence>